<feature type="domain" description="Chitin-binding type-2" evidence="3">
    <location>
        <begin position="35"/>
        <end position="95"/>
    </location>
</feature>
<gene>
    <name evidence="4" type="ORF">V1264_007817</name>
</gene>
<dbReference type="PROSITE" id="PS50940">
    <property type="entry name" value="CHIT_BIND_II"/>
    <property type="match status" value="1"/>
</dbReference>
<feature type="region of interest" description="Disordered" evidence="1">
    <location>
        <begin position="91"/>
        <end position="126"/>
    </location>
</feature>
<protein>
    <recommendedName>
        <fullName evidence="3">Chitin-binding type-2 domain-containing protein</fullName>
    </recommendedName>
</protein>
<evidence type="ECO:0000259" key="3">
    <source>
        <dbReference type="PROSITE" id="PS50940"/>
    </source>
</evidence>
<sequence length="253" mass="26990">MMGVLKYSGLALVLTAGLVVGDTHSQGGVRYLYTPASCQDGQQEGKYLAAVPTSCSQFYSCAPGHVAALMNCSAGTLFDLDLRTCLGERSVDCGDRPRPPGAAPPLGVRASTTPDSPAGEPEPPVAETYVDSSIREVVDVRPSLRQGAVAVQGFQYRLAMSEPFTATNFDFIACQRLQRSLEDVFLNDPFVAGCLNDDRGCSIPQFRCQRSDVLLSAVTSSLSASSSTPLSSIPSSSTGRSPLFNFINFMRNR</sequence>
<dbReference type="SUPFAM" id="SSF57625">
    <property type="entry name" value="Invertebrate chitin-binding proteins"/>
    <property type="match status" value="1"/>
</dbReference>
<feature type="chain" id="PRO_5042937174" description="Chitin-binding type-2 domain-containing protein" evidence="2">
    <location>
        <begin position="22"/>
        <end position="253"/>
    </location>
</feature>
<feature type="signal peptide" evidence="2">
    <location>
        <begin position="1"/>
        <end position="21"/>
    </location>
</feature>
<evidence type="ECO:0000256" key="2">
    <source>
        <dbReference type="SAM" id="SignalP"/>
    </source>
</evidence>
<evidence type="ECO:0000256" key="1">
    <source>
        <dbReference type="SAM" id="MobiDB-lite"/>
    </source>
</evidence>
<evidence type="ECO:0000313" key="5">
    <source>
        <dbReference type="Proteomes" id="UP001374579"/>
    </source>
</evidence>
<proteinExistence type="predicted"/>
<dbReference type="GO" id="GO:0008061">
    <property type="term" value="F:chitin binding"/>
    <property type="evidence" value="ECO:0007669"/>
    <property type="project" value="InterPro"/>
</dbReference>
<comment type="caution">
    <text evidence="4">The sequence shown here is derived from an EMBL/GenBank/DDBJ whole genome shotgun (WGS) entry which is preliminary data.</text>
</comment>
<dbReference type="EMBL" id="JBAMIC010000019">
    <property type="protein sequence ID" value="KAK7094154.1"/>
    <property type="molecule type" value="Genomic_DNA"/>
</dbReference>
<dbReference type="GO" id="GO:0005576">
    <property type="term" value="C:extracellular region"/>
    <property type="evidence" value="ECO:0007669"/>
    <property type="project" value="InterPro"/>
</dbReference>
<dbReference type="SMART" id="SM00494">
    <property type="entry name" value="ChtBD2"/>
    <property type="match status" value="1"/>
</dbReference>
<dbReference type="InterPro" id="IPR002557">
    <property type="entry name" value="Chitin-bd_dom"/>
</dbReference>
<dbReference type="Gene3D" id="2.170.140.10">
    <property type="entry name" value="Chitin binding domain"/>
    <property type="match status" value="1"/>
</dbReference>
<dbReference type="Pfam" id="PF01607">
    <property type="entry name" value="CBM_14"/>
    <property type="match status" value="1"/>
</dbReference>
<evidence type="ECO:0000313" key="4">
    <source>
        <dbReference type="EMBL" id="KAK7094154.1"/>
    </source>
</evidence>
<reference evidence="4 5" key="1">
    <citation type="submission" date="2024-02" db="EMBL/GenBank/DDBJ databases">
        <title>Chromosome-scale genome assembly of the rough periwinkle Littorina saxatilis.</title>
        <authorList>
            <person name="De Jode A."/>
            <person name="Faria R."/>
            <person name="Formenti G."/>
            <person name="Sims Y."/>
            <person name="Smith T.P."/>
            <person name="Tracey A."/>
            <person name="Wood J.M.D."/>
            <person name="Zagrodzka Z.B."/>
            <person name="Johannesson K."/>
            <person name="Butlin R.K."/>
            <person name="Leder E.H."/>
        </authorList>
    </citation>
    <scope>NUCLEOTIDE SEQUENCE [LARGE SCALE GENOMIC DNA]</scope>
    <source>
        <strain evidence="4">Snail1</strain>
        <tissue evidence="4">Muscle</tissue>
    </source>
</reference>
<dbReference type="Proteomes" id="UP001374579">
    <property type="component" value="Unassembled WGS sequence"/>
</dbReference>
<name>A0AAN9AW68_9CAEN</name>
<organism evidence="4 5">
    <name type="scientific">Littorina saxatilis</name>
    <dbReference type="NCBI Taxonomy" id="31220"/>
    <lineage>
        <taxon>Eukaryota</taxon>
        <taxon>Metazoa</taxon>
        <taxon>Spiralia</taxon>
        <taxon>Lophotrochozoa</taxon>
        <taxon>Mollusca</taxon>
        <taxon>Gastropoda</taxon>
        <taxon>Caenogastropoda</taxon>
        <taxon>Littorinimorpha</taxon>
        <taxon>Littorinoidea</taxon>
        <taxon>Littorinidae</taxon>
        <taxon>Littorina</taxon>
    </lineage>
</organism>
<accession>A0AAN9AW68</accession>
<dbReference type="AlphaFoldDB" id="A0AAN9AW68"/>
<keyword evidence="5" id="KW-1185">Reference proteome</keyword>
<dbReference type="InterPro" id="IPR036508">
    <property type="entry name" value="Chitin-bd_dom_sf"/>
</dbReference>
<keyword evidence="2" id="KW-0732">Signal</keyword>